<feature type="transmembrane region" description="Helical" evidence="8">
    <location>
        <begin position="150"/>
        <end position="172"/>
    </location>
</feature>
<feature type="transmembrane region" description="Helical" evidence="8">
    <location>
        <begin position="93"/>
        <end position="111"/>
    </location>
</feature>
<sequence>MPSSQRLPSRPGARWSLPPLEYRWVVVIVYVFALFMEFLDATIINVALPTIATDFGVSPTDIEWVTTAYLLSLAVFIPVSGWAGDRFGSKRTFVVALALFTFGSALCGLAWNVESLVGFRILQGMGGGLLAPVGAAMVYRAFPPDQRARVSSIVTIPTVVGPTSGPVLGGYLVEYQTWHWVFLINVPVGLLGLVIAARGLREHREAGAGRLDLAGFALSATGLAAVIYALAEAGPRGFTDGRVMTAGLGGLAALAAFVAVELRVADPLIDVRLFRDRLFAACNAVLFFNQAVFVGLIFLLPILLQAERGLSPFGAGLATFPTALGVVMVAPLTARLYAAVGPRRLLFAGMVMIVLAALALRRIGPDTGVWEIRALMLPIGWGFGLTLVPLQAASFARISTAATGRASAAFGVTRQVAGSFGVALLATVLSGRLADRGASLGDPRTSGAAVAAFGDAFAVAALVGLVGVGVALLVSDRLAAGSRGLPEPSRPAATVPTPADLAAD</sequence>
<feature type="transmembrane region" description="Helical" evidence="8">
    <location>
        <begin position="211"/>
        <end position="231"/>
    </location>
</feature>
<reference evidence="10" key="1">
    <citation type="submission" date="2020-02" db="EMBL/GenBank/DDBJ databases">
        <authorList>
            <person name="Meier V. D."/>
        </authorList>
    </citation>
    <scope>NUCLEOTIDE SEQUENCE</scope>
    <source>
        <strain evidence="10">AVDCRST_MAG49</strain>
    </source>
</reference>
<feature type="domain" description="Major facilitator superfamily (MFS) profile" evidence="9">
    <location>
        <begin position="26"/>
        <end position="479"/>
    </location>
</feature>
<dbReference type="InterPro" id="IPR011701">
    <property type="entry name" value="MFS"/>
</dbReference>
<dbReference type="AlphaFoldDB" id="A0A6J4U1H3"/>
<feature type="transmembrane region" description="Helical" evidence="8">
    <location>
        <begin position="21"/>
        <end position="44"/>
    </location>
</feature>
<dbReference type="EMBL" id="CADCWG010000022">
    <property type="protein sequence ID" value="CAA9536950.1"/>
    <property type="molecule type" value="Genomic_DNA"/>
</dbReference>
<organism evidence="10">
    <name type="scientific">uncultured Thermomicrobiales bacterium</name>
    <dbReference type="NCBI Taxonomy" id="1645740"/>
    <lineage>
        <taxon>Bacteria</taxon>
        <taxon>Pseudomonadati</taxon>
        <taxon>Thermomicrobiota</taxon>
        <taxon>Thermomicrobia</taxon>
        <taxon>Thermomicrobiales</taxon>
        <taxon>environmental samples</taxon>
    </lineage>
</organism>
<dbReference type="Gene3D" id="1.20.1720.10">
    <property type="entry name" value="Multidrug resistance protein D"/>
    <property type="match status" value="1"/>
</dbReference>
<dbReference type="GO" id="GO:0005886">
    <property type="term" value="C:plasma membrane"/>
    <property type="evidence" value="ECO:0007669"/>
    <property type="project" value="UniProtKB-SubCell"/>
</dbReference>
<feature type="transmembrane region" description="Helical" evidence="8">
    <location>
        <begin position="408"/>
        <end position="429"/>
    </location>
</feature>
<evidence type="ECO:0000259" key="9">
    <source>
        <dbReference type="PROSITE" id="PS50850"/>
    </source>
</evidence>
<evidence type="ECO:0000256" key="6">
    <source>
        <dbReference type="ARBA" id="ARBA00023136"/>
    </source>
</evidence>
<dbReference type="NCBIfam" id="TIGR00711">
    <property type="entry name" value="efflux_EmrB"/>
    <property type="match status" value="1"/>
</dbReference>
<feature type="transmembrane region" description="Helical" evidence="8">
    <location>
        <begin position="277"/>
        <end position="304"/>
    </location>
</feature>
<keyword evidence="2" id="KW-0813">Transport</keyword>
<dbReference type="SUPFAM" id="SSF103473">
    <property type="entry name" value="MFS general substrate transporter"/>
    <property type="match status" value="1"/>
</dbReference>
<dbReference type="Gene3D" id="1.20.1250.20">
    <property type="entry name" value="MFS general substrate transporter like domains"/>
    <property type="match status" value="1"/>
</dbReference>
<evidence type="ECO:0000256" key="4">
    <source>
        <dbReference type="ARBA" id="ARBA00022692"/>
    </source>
</evidence>
<dbReference type="PROSITE" id="PS50850">
    <property type="entry name" value="MFS"/>
    <property type="match status" value="1"/>
</dbReference>
<evidence type="ECO:0000256" key="3">
    <source>
        <dbReference type="ARBA" id="ARBA00022475"/>
    </source>
</evidence>
<keyword evidence="4 8" id="KW-0812">Transmembrane</keyword>
<dbReference type="PANTHER" id="PTHR42718:SF46">
    <property type="entry name" value="BLR6921 PROTEIN"/>
    <property type="match status" value="1"/>
</dbReference>
<dbReference type="GO" id="GO:0022857">
    <property type="term" value="F:transmembrane transporter activity"/>
    <property type="evidence" value="ECO:0007669"/>
    <property type="project" value="InterPro"/>
</dbReference>
<proteinExistence type="predicted"/>
<feature type="transmembrane region" description="Helical" evidence="8">
    <location>
        <begin position="178"/>
        <end position="199"/>
    </location>
</feature>
<gene>
    <name evidence="10" type="ORF">AVDCRST_MAG49-286</name>
</gene>
<dbReference type="InterPro" id="IPR036259">
    <property type="entry name" value="MFS_trans_sf"/>
</dbReference>
<feature type="region of interest" description="Disordered" evidence="7">
    <location>
        <begin position="483"/>
        <end position="504"/>
    </location>
</feature>
<keyword evidence="6 8" id="KW-0472">Membrane</keyword>
<feature type="transmembrane region" description="Helical" evidence="8">
    <location>
        <begin position="243"/>
        <end position="265"/>
    </location>
</feature>
<dbReference type="CDD" id="cd17503">
    <property type="entry name" value="MFS_LmrB_MDR_like"/>
    <property type="match status" value="1"/>
</dbReference>
<name>A0A6J4U1H3_9BACT</name>
<evidence type="ECO:0000256" key="5">
    <source>
        <dbReference type="ARBA" id="ARBA00022989"/>
    </source>
</evidence>
<evidence type="ECO:0000313" key="10">
    <source>
        <dbReference type="EMBL" id="CAA9536950.1"/>
    </source>
</evidence>
<keyword evidence="3" id="KW-1003">Cell membrane</keyword>
<dbReference type="PANTHER" id="PTHR42718">
    <property type="entry name" value="MAJOR FACILITATOR SUPERFAMILY MULTIDRUG TRANSPORTER MFSC"/>
    <property type="match status" value="1"/>
</dbReference>
<protein>
    <submittedName>
        <fullName evidence="10">Uncharacterized MFS-type transporter</fullName>
    </submittedName>
</protein>
<feature type="transmembrane region" description="Helical" evidence="8">
    <location>
        <begin position="449"/>
        <end position="474"/>
    </location>
</feature>
<feature type="transmembrane region" description="Helical" evidence="8">
    <location>
        <begin position="345"/>
        <end position="363"/>
    </location>
</feature>
<evidence type="ECO:0000256" key="7">
    <source>
        <dbReference type="SAM" id="MobiDB-lite"/>
    </source>
</evidence>
<dbReference type="Pfam" id="PF07690">
    <property type="entry name" value="MFS_1"/>
    <property type="match status" value="1"/>
</dbReference>
<feature type="transmembrane region" description="Helical" evidence="8">
    <location>
        <begin position="117"/>
        <end position="138"/>
    </location>
</feature>
<keyword evidence="5 8" id="KW-1133">Transmembrane helix</keyword>
<evidence type="ECO:0000256" key="1">
    <source>
        <dbReference type="ARBA" id="ARBA00004651"/>
    </source>
</evidence>
<dbReference type="InterPro" id="IPR004638">
    <property type="entry name" value="EmrB-like"/>
</dbReference>
<dbReference type="InterPro" id="IPR020846">
    <property type="entry name" value="MFS_dom"/>
</dbReference>
<comment type="subcellular location">
    <subcellularLocation>
        <location evidence="1">Cell membrane</location>
        <topology evidence="1">Multi-pass membrane protein</topology>
    </subcellularLocation>
</comment>
<feature type="transmembrane region" description="Helical" evidence="8">
    <location>
        <begin position="64"/>
        <end position="84"/>
    </location>
</feature>
<feature type="transmembrane region" description="Helical" evidence="8">
    <location>
        <begin position="310"/>
        <end position="333"/>
    </location>
</feature>
<accession>A0A6J4U1H3</accession>
<evidence type="ECO:0000256" key="2">
    <source>
        <dbReference type="ARBA" id="ARBA00022448"/>
    </source>
</evidence>
<feature type="transmembrane region" description="Helical" evidence="8">
    <location>
        <begin position="375"/>
        <end position="396"/>
    </location>
</feature>
<evidence type="ECO:0000256" key="8">
    <source>
        <dbReference type="SAM" id="Phobius"/>
    </source>
</evidence>